<sequence length="84" mass="9088">MSKQSIGLAAFAQKTVTRSKAATEAPQPNERERGKGDKVSLTVRLNRSDWERLHQLAVSEGASIQTLAVRGLSKIFAEKGLPGI</sequence>
<gene>
    <name evidence="2" type="ORF">CAGGBEG34_510005</name>
</gene>
<name>G2JBP3_9BURK</name>
<comment type="caution">
    <text evidence="2">The sequence shown here is derived from an EMBL/GenBank/DDBJ whole genome shotgun (WGS) entry which is preliminary data.</text>
</comment>
<evidence type="ECO:0000313" key="2">
    <source>
        <dbReference type="EMBL" id="CCD30197.1"/>
    </source>
</evidence>
<dbReference type="eggNOG" id="ENOG50333HW">
    <property type="taxonomic scope" value="Bacteria"/>
</dbReference>
<accession>G2JBP3</accession>
<keyword evidence="3" id="KW-1185">Reference proteome</keyword>
<feature type="compositionally biased region" description="Basic and acidic residues" evidence="1">
    <location>
        <begin position="29"/>
        <end position="38"/>
    </location>
</feature>
<evidence type="ECO:0000256" key="1">
    <source>
        <dbReference type="SAM" id="MobiDB-lite"/>
    </source>
</evidence>
<feature type="region of interest" description="Disordered" evidence="1">
    <location>
        <begin position="17"/>
        <end position="39"/>
    </location>
</feature>
<proteinExistence type="predicted"/>
<reference evidence="2 3" key="1">
    <citation type="submission" date="2011-08" db="EMBL/GenBank/DDBJ databases">
        <title>The genome of the obligate endobacterium of an arbuscular mycorrhizal fungus reveals an interphylum network of nutritional interactions.</title>
        <authorList>
            <person name="Ghignone S."/>
            <person name="Salvioli A."/>
            <person name="Anca I."/>
            <person name="Lumini E."/>
            <person name="Ortu G."/>
            <person name="Petiti L."/>
            <person name="Cruveiller S."/>
            <person name="Bianciotto V."/>
            <person name="Piffanelli P."/>
            <person name="Lanfranco L."/>
            <person name="Bonfante P."/>
        </authorList>
    </citation>
    <scope>NUCLEOTIDE SEQUENCE [LARGE SCALE GENOMIC DNA]</scope>
    <source>
        <strain evidence="2 3">BEG34</strain>
    </source>
</reference>
<dbReference type="EMBL" id="CAFB01000071">
    <property type="protein sequence ID" value="CCD30197.1"/>
    <property type="molecule type" value="Genomic_DNA"/>
</dbReference>
<dbReference type="AlphaFoldDB" id="G2JBP3"/>
<dbReference type="OrthoDB" id="7067466at2"/>
<protein>
    <submittedName>
        <fullName evidence="2">Uncharacterized protein</fullName>
    </submittedName>
</protein>
<dbReference type="RefSeq" id="WP_006683254.1">
    <property type="nucleotide sequence ID" value="NZ_CAFB01000071.1"/>
</dbReference>
<dbReference type="Proteomes" id="UP000054051">
    <property type="component" value="Unassembled WGS sequence"/>
</dbReference>
<evidence type="ECO:0000313" key="3">
    <source>
        <dbReference type="Proteomes" id="UP000054051"/>
    </source>
</evidence>
<organism evidence="2 3">
    <name type="scientific">Candidatus Glomeribacter gigasporarum BEG34</name>
    <dbReference type="NCBI Taxonomy" id="1070319"/>
    <lineage>
        <taxon>Bacteria</taxon>
        <taxon>Pseudomonadati</taxon>
        <taxon>Pseudomonadota</taxon>
        <taxon>Betaproteobacteria</taxon>
        <taxon>Burkholderiales</taxon>
        <taxon>Burkholderiaceae</taxon>
        <taxon>Candidatus Glomeribacter</taxon>
    </lineage>
</organism>